<proteinExistence type="predicted"/>
<dbReference type="InterPro" id="IPR011604">
    <property type="entry name" value="PDDEXK-like_dom_sf"/>
</dbReference>
<dbReference type="Proteomes" id="UP000663181">
    <property type="component" value="Chromosome"/>
</dbReference>
<dbReference type="PIRSF" id="PIRSF028503">
    <property type="entry name" value="UCP028503"/>
    <property type="match status" value="1"/>
</dbReference>
<dbReference type="InterPro" id="IPR011335">
    <property type="entry name" value="Restrct_endonuc-II-like"/>
</dbReference>
<accession>A0ABX7GXS6</accession>
<dbReference type="SUPFAM" id="SSF52980">
    <property type="entry name" value="Restriction endonuclease-like"/>
    <property type="match status" value="1"/>
</dbReference>
<gene>
    <name evidence="1" type="ORF">ISN74_07775</name>
</gene>
<protein>
    <recommendedName>
        <fullName evidence="3">Phage-type endonuclease</fullName>
    </recommendedName>
</protein>
<dbReference type="InterPro" id="IPR016889">
    <property type="entry name" value="UCP028503"/>
</dbReference>
<dbReference type="RefSeq" id="WP_188798785.1">
    <property type="nucleotide sequence ID" value="NZ_BMIZ01000001.1"/>
</dbReference>
<dbReference type="EMBL" id="CP064030">
    <property type="protein sequence ID" value="QRN55217.1"/>
    <property type="molecule type" value="Genomic_DNA"/>
</dbReference>
<dbReference type="Gene3D" id="3.90.320.10">
    <property type="match status" value="1"/>
</dbReference>
<reference evidence="1 2" key="1">
    <citation type="submission" date="2020-10" db="EMBL/GenBank/DDBJ databases">
        <title>Phylogeny of dyella-like bacteria.</title>
        <authorList>
            <person name="Fu J."/>
        </authorList>
    </citation>
    <scope>NUCLEOTIDE SEQUENCE [LARGE SCALE GENOMIC DNA]</scope>
    <source>
        <strain evidence="1 2">DHOB09</strain>
    </source>
</reference>
<sequence length="554" mass="61057">MKILNLVQGSPEWHAHRTQYFNASEASIMLGDYPNVKRTDLITIRATGIASEVSWFLQKIFDDGHRFEALARPLAEEIIGEDLYPCVGVEGRLSASFDGLTLMEDAAFEHKTLNQELRDTMFDGCTGADLPIFYQEQMEQQCMVSGASRVLFMASEWEGDRLIEKRQCWYTPNPELRARIIAGWEQFARDVADYQPIAIAPAPVGRAPDQLPALRIEVTGMVTASNLAEFKSHAMDVLGAINRNLKTDEDFASAEQTVKWAKDVEDRLEAAKQHALSQTSSIDTLFRTIDDIAAETRRIRLDLDRQVTAEKQNRRTEIVSGGVNAVRVHYAEINATLGQHALVMPPNVQTDIGAAIKGKKTLASIHDAVNVAVSGAKISASQQAERIRVNMAVLDEHSDHASLFADRVTLCAAKSPEDLRNLVTARIDEHRRREDAKREAEELAAAKPLRVAVDMSTVATTSTEQVGEQLFVAHRPSGAQAVPVAQQRIKLGDINLSIAPLSITAEGLFHLGFQPVATERASKLYNVADMPAIYRAMLKVIESAAQPAVTKLAS</sequence>
<organism evidence="1 2">
    <name type="scientific">Dyella caseinilytica</name>
    <dbReference type="NCBI Taxonomy" id="1849581"/>
    <lineage>
        <taxon>Bacteria</taxon>
        <taxon>Pseudomonadati</taxon>
        <taxon>Pseudomonadota</taxon>
        <taxon>Gammaproteobacteria</taxon>
        <taxon>Lysobacterales</taxon>
        <taxon>Rhodanobacteraceae</taxon>
        <taxon>Dyella</taxon>
    </lineage>
</organism>
<evidence type="ECO:0000313" key="1">
    <source>
        <dbReference type="EMBL" id="QRN55217.1"/>
    </source>
</evidence>
<evidence type="ECO:0000313" key="2">
    <source>
        <dbReference type="Proteomes" id="UP000663181"/>
    </source>
</evidence>
<keyword evidence="2" id="KW-1185">Reference proteome</keyword>
<name>A0ABX7GXS6_9GAMM</name>
<evidence type="ECO:0008006" key="3">
    <source>
        <dbReference type="Google" id="ProtNLM"/>
    </source>
</evidence>